<feature type="transmembrane region" description="Helical" evidence="2">
    <location>
        <begin position="75"/>
        <end position="96"/>
    </location>
</feature>
<keyword evidence="2" id="KW-1133">Transmembrane helix</keyword>
<reference evidence="3 4" key="1">
    <citation type="submission" date="2022-06" db="EMBL/GenBank/DDBJ databases">
        <title>Halogeometricum sp. a new haloarchaeum isolate from saline soil.</title>
        <authorList>
            <person name="Strakova D."/>
            <person name="Galisteo C."/>
            <person name="Sanchez-Porro C."/>
            <person name="Ventosa A."/>
        </authorList>
    </citation>
    <scope>NUCLEOTIDE SEQUENCE [LARGE SCALE GENOMIC DNA]</scope>
    <source>
        <strain evidence="4">S3BR25-2</strain>
    </source>
</reference>
<accession>A0ABU2G630</accession>
<comment type="caution">
    <text evidence="3">The sequence shown here is derived from an EMBL/GenBank/DDBJ whole genome shotgun (WGS) entry which is preliminary data.</text>
</comment>
<feature type="compositionally biased region" description="Low complexity" evidence="1">
    <location>
        <begin position="222"/>
        <end position="244"/>
    </location>
</feature>
<protein>
    <recommendedName>
        <fullName evidence="5">Holin-X, holin superfamily III</fullName>
    </recommendedName>
</protein>
<evidence type="ECO:0000256" key="1">
    <source>
        <dbReference type="SAM" id="MobiDB-lite"/>
    </source>
</evidence>
<name>A0ABU2G630_9EURY</name>
<feature type="transmembrane region" description="Helical" evidence="2">
    <location>
        <begin position="142"/>
        <end position="165"/>
    </location>
</feature>
<evidence type="ECO:0000313" key="3">
    <source>
        <dbReference type="EMBL" id="MDS0295613.1"/>
    </source>
</evidence>
<feature type="transmembrane region" description="Helical" evidence="2">
    <location>
        <begin position="171"/>
        <end position="191"/>
    </location>
</feature>
<keyword evidence="2" id="KW-0812">Transmembrane</keyword>
<dbReference type="EMBL" id="JAMQOQ010000004">
    <property type="protein sequence ID" value="MDS0295613.1"/>
    <property type="molecule type" value="Genomic_DNA"/>
</dbReference>
<evidence type="ECO:0008006" key="5">
    <source>
        <dbReference type="Google" id="ProtNLM"/>
    </source>
</evidence>
<feature type="region of interest" description="Disordered" evidence="1">
    <location>
        <begin position="208"/>
        <end position="274"/>
    </location>
</feature>
<evidence type="ECO:0000256" key="2">
    <source>
        <dbReference type="SAM" id="Phobius"/>
    </source>
</evidence>
<feature type="transmembrane region" description="Helical" evidence="2">
    <location>
        <begin position="46"/>
        <end position="63"/>
    </location>
</feature>
<dbReference type="Proteomes" id="UP001254813">
    <property type="component" value="Unassembled WGS sequence"/>
</dbReference>
<gene>
    <name evidence="3" type="ORF">NDI79_15675</name>
</gene>
<organism evidence="3 4">
    <name type="scientific">Halogeometricum luteum</name>
    <dbReference type="NCBI Taxonomy" id="2950537"/>
    <lineage>
        <taxon>Archaea</taxon>
        <taxon>Methanobacteriati</taxon>
        <taxon>Methanobacteriota</taxon>
        <taxon>Stenosarchaea group</taxon>
        <taxon>Halobacteria</taxon>
        <taxon>Halobacteriales</taxon>
        <taxon>Haloferacaceae</taxon>
        <taxon>Halogeometricum</taxon>
    </lineage>
</organism>
<proteinExistence type="predicted"/>
<keyword evidence="2" id="KW-0472">Membrane</keyword>
<feature type="compositionally biased region" description="Basic and acidic residues" evidence="1">
    <location>
        <begin position="258"/>
        <end position="274"/>
    </location>
</feature>
<dbReference type="RefSeq" id="WP_310929544.1">
    <property type="nucleotide sequence ID" value="NZ_JAMQOQ010000004.1"/>
</dbReference>
<evidence type="ECO:0000313" key="4">
    <source>
        <dbReference type="Proteomes" id="UP001254813"/>
    </source>
</evidence>
<sequence>MPDEPSGSPSDGDSSAALRVATAEARRTLDQQLDTLEDIDRKAMRLLRFSVGLLGVVVSVLSLTDGSVGLRSMPYLGGGLAFLVVGAVAAGVTYTASPRVAGASPADLERAAEADRERAFRRTLVRSYADWIRFNAAANARAALLITVAILFVVAGAVGLALGSIQALTGPLPPVVLAVSGAGLLLAAYLAGVHRQFSRLREARRRNADRGVASELSGGSGVSDSSDSPDAPDATFTAAAAGTEARFEGQLCHTGDVGPDRGRASRGSDAESDG</sequence>
<keyword evidence="4" id="KW-1185">Reference proteome</keyword>